<dbReference type="Gene3D" id="2.10.70.10">
    <property type="entry name" value="Complement Module, domain 1"/>
    <property type="match status" value="1"/>
</dbReference>
<dbReference type="Proteomes" id="UP000018936">
    <property type="component" value="Unassembled WGS sequence"/>
</dbReference>
<keyword evidence="8" id="KW-1185">Reference proteome</keyword>
<dbReference type="AlphaFoldDB" id="V8N584"/>
<evidence type="ECO:0000259" key="6">
    <source>
        <dbReference type="PROSITE" id="PS50923"/>
    </source>
</evidence>
<dbReference type="CDD" id="cd00033">
    <property type="entry name" value="CCP"/>
    <property type="match status" value="1"/>
</dbReference>
<evidence type="ECO:0000256" key="2">
    <source>
        <dbReference type="ARBA" id="ARBA00022737"/>
    </source>
</evidence>
<comment type="caution">
    <text evidence="7">The sequence shown here is derived from an EMBL/GenBank/DDBJ whole genome shotgun (WGS) entry which is preliminary data.</text>
</comment>
<dbReference type="InterPro" id="IPR035976">
    <property type="entry name" value="Sushi/SCR/CCP_sf"/>
</dbReference>
<dbReference type="GO" id="GO:0009617">
    <property type="term" value="P:response to bacterium"/>
    <property type="evidence" value="ECO:0007669"/>
    <property type="project" value="TreeGrafter"/>
</dbReference>
<dbReference type="PANTHER" id="PTHR46393">
    <property type="entry name" value="SUSHI DOMAIN-CONTAINING PROTEIN"/>
    <property type="match status" value="1"/>
</dbReference>
<dbReference type="SMART" id="SM00032">
    <property type="entry name" value="CCP"/>
    <property type="match status" value="1"/>
</dbReference>
<proteinExistence type="predicted"/>
<dbReference type="GO" id="GO:0070062">
    <property type="term" value="C:extracellular exosome"/>
    <property type="evidence" value="ECO:0007669"/>
    <property type="project" value="TreeGrafter"/>
</dbReference>
<feature type="domain" description="Sushi" evidence="6">
    <location>
        <begin position="106"/>
        <end position="172"/>
    </location>
</feature>
<evidence type="ECO:0000256" key="1">
    <source>
        <dbReference type="ARBA" id="ARBA00022659"/>
    </source>
</evidence>
<reference evidence="7 8" key="1">
    <citation type="journal article" date="2013" name="Proc. Natl. Acad. Sci. U.S.A.">
        <title>The king cobra genome reveals dynamic gene evolution and adaptation in the snake venom system.</title>
        <authorList>
            <person name="Vonk F.J."/>
            <person name="Casewell N.R."/>
            <person name="Henkel C.V."/>
            <person name="Heimberg A.M."/>
            <person name="Jansen H.J."/>
            <person name="McCleary R.J."/>
            <person name="Kerkkamp H.M."/>
            <person name="Vos R.A."/>
            <person name="Guerreiro I."/>
            <person name="Calvete J.J."/>
            <person name="Wuster W."/>
            <person name="Woods A.E."/>
            <person name="Logan J.M."/>
            <person name="Harrison R.A."/>
            <person name="Castoe T.A."/>
            <person name="de Koning A.P."/>
            <person name="Pollock D.D."/>
            <person name="Yandell M."/>
            <person name="Calderon D."/>
            <person name="Renjifo C."/>
            <person name="Currier R.B."/>
            <person name="Salgado D."/>
            <person name="Pla D."/>
            <person name="Sanz L."/>
            <person name="Hyder A.S."/>
            <person name="Ribeiro J.M."/>
            <person name="Arntzen J.W."/>
            <person name="van den Thillart G.E."/>
            <person name="Boetzer M."/>
            <person name="Pirovano W."/>
            <person name="Dirks R.P."/>
            <person name="Spaink H.P."/>
            <person name="Duboule D."/>
            <person name="McGlinn E."/>
            <person name="Kini R.M."/>
            <person name="Richardson M.K."/>
        </authorList>
    </citation>
    <scope>NUCLEOTIDE SEQUENCE</scope>
    <source>
        <tissue evidence="7">Blood</tissue>
    </source>
</reference>
<accession>V8N584</accession>
<evidence type="ECO:0000313" key="7">
    <source>
        <dbReference type="EMBL" id="ETE56828.1"/>
    </source>
</evidence>
<sequence length="344" mass="38407">MEGRVKLEPVRIELLAVGRCGLVGVAGEGYCKISSQMWYLPVLRTTQNFRYQFSRSGQNLLNTISANDYEWWNWRELELGLDRTCGKIDCVRIPASRPHVSAGLEVNVLRPALTWVPVEFENGVFEISQQFYEINQKLKFTCYDGHKLRGPQIRTCLPTGKWSGETAPIVLMSSRDQTGSLRCSAVGPTCPYSPLSPEFGAQLFCAAQKSAARQLLKRPGSCRLAGGELERFCTCTKCAFGAHACKVYVRVQSVPTKPHPPNRWQLAVSRSKPAVLHSNHRTTLAIVLTQEFRLALKNTARSIKQGARSATSVLEGCLLSDLRKEFAKNQEFGVEQNQNVEVSK</sequence>
<comment type="caution">
    <text evidence="5">Lacks conserved residue(s) required for the propagation of feature annotation.</text>
</comment>
<dbReference type="Pfam" id="PF00084">
    <property type="entry name" value="Sushi"/>
    <property type="match status" value="1"/>
</dbReference>
<keyword evidence="3" id="KW-1015">Disulfide bond</keyword>
<organism evidence="7 8">
    <name type="scientific">Ophiophagus hannah</name>
    <name type="common">King cobra</name>
    <name type="synonym">Naja hannah</name>
    <dbReference type="NCBI Taxonomy" id="8665"/>
    <lineage>
        <taxon>Eukaryota</taxon>
        <taxon>Metazoa</taxon>
        <taxon>Chordata</taxon>
        <taxon>Craniata</taxon>
        <taxon>Vertebrata</taxon>
        <taxon>Euteleostomi</taxon>
        <taxon>Lepidosauria</taxon>
        <taxon>Squamata</taxon>
        <taxon>Bifurcata</taxon>
        <taxon>Unidentata</taxon>
        <taxon>Episquamata</taxon>
        <taxon>Toxicofera</taxon>
        <taxon>Serpentes</taxon>
        <taxon>Colubroidea</taxon>
        <taxon>Elapidae</taxon>
        <taxon>Elapinae</taxon>
        <taxon>Ophiophagus</taxon>
    </lineage>
</organism>
<name>V8N584_OPHHA</name>
<evidence type="ECO:0000256" key="4">
    <source>
        <dbReference type="ARBA" id="ARBA00023180"/>
    </source>
</evidence>
<dbReference type="PANTHER" id="PTHR46393:SF1">
    <property type="entry name" value="COMPLEMENT FACTOR B"/>
    <property type="match status" value="1"/>
</dbReference>
<dbReference type="SUPFAM" id="SSF57535">
    <property type="entry name" value="Complement control module/SCR domain"/>
    <property type="match status" value="1"/>
</dbReference>
<dbReference type="EMBL" id="AZIM01011899">
    <property type="protein sequence ID" value="ETE56828.1"/>
    <property type="molecule type" value="Genomic_DNA"/>
</dbReference>
<keyword evidence="1 5" id="KW-0768">Sushi</keyword>
<evidence type="ECO:0000256" key="5">
    <source>
        <dbReference type="PROSITE-ProRule" id="PRU00302"/>
    </source>
</evidence>
<feature type="non-terminal residue" evidence="7">
    <location>
        <position position="1"/>
    </location>
</feature>
<dbReference type="PROSITE" id="PS50923">
    <property type="entry name" value="SUSHI"/>
    <property type="match status" value="1"/>
</dbReference>
<evidence type="ECO:0000256" key="3">
    <source>
        <dbReference type="ARBA" id="ARBA00023157"/>
    </source>
</evidence>
<protein>
    <submittedName>
        <fullName evidence="7">Complement factor B</fullName>
    </submittedName>
</protein>
<keyword evidence="2" id="KW-0677">Repeat</keyword>
<gene>
    <name evidence="7" type="primary">CFB</name>
    <name evidence="7" type="ORF">L345_17460</name>
</gene>
<evidence type="ECO:0000313" key="8">
    <source>
        <dbReference type="Proteomes" id="UP000018936"/>
    </source>
</evidence>
<dbReference type="InterPro" id="IPR000436">
    <property type="entry name" value="Sushi_SCR_CCP_dom"/>
</dbReference>
<keyword evidence="4" id="KW-0325">Glycoprotein</keyword>
<dbReference type="GO" id="GO:0006956">
    <property type="term" value="P:complement activation"/>
    <property type="evidence" value="ECO:0007669"/>
    <property type="project" value="TreeGrafter"/>
</dbReference>